<reference evidence="1" key="1">
    <citation type="submission" date="2022-05" db="EMBL/GenBank/DDBJ databases">
        <title>Sphingomonas sp. strain MG17 Genome sequencing and assembly.</title>
        <authorList>
            <person name="Kim I."/>
        </authorList>
    </citation>
    <scope>NUCLEOTIDE SEQUENCE</scope>
    <source>
        <strain evidence="1">MG17</strain>
    </source>
</reference>
<dbReference type="EMBL" id="JAMLDX010000030">
    <property type="protein sequence ID" value="MCP3733059.1"/>
    <property type="molecule type" value="Genomic_DNA"/>
</dbReference>
<dbReference type="RefSeq" id="WP_254297128.1">
    <property type="nucleotide sequence ID" value="NZ_JAMLDX010000030.1"/>
</dbReference>
<comment type="caution">
    <text evidence="1">The sequence shown here is derived from an EMBL/GenBank/DDBJ whole genome shotgun (WGS) entry which is preliminary data.</text>
</comment>
<dbReference type="Proteomes" id="UP001139451">
    <property type="component" value="Unassembled WGS sequence"/>
</dbReference>
<name>A0A9X2KMW5_9SPHN</name>
<gene>
    <name evidence="1" type="ORF">M9978_21870</name>
</gene>
<proteinExistence type="predicted"/>
<protein>
    <submittedName>
        <fullName evidence="1">Uncharacterized protein</fullName>
    </submittedName>
</protein>
<evidence type="ECO:0000313" key="1">
    <source>
        <dbReference type="EMBL" id="MCP3733059.1"/>
    </source>
</evidence>
<dbReference type="AlphaFoldDB" id="A0A9X2KMW5"/>
<keyword evidence="2" id="KW-1185">Reference proteome</keyword>
<accession>A0A9X2KMW5</accession>
<evidence type="ECO:0000313" key="2">
    <source>
        <dbReference type="Proteomes" id="UP001139451"/>
    </source>
</evidence>
<organism evidence="1 2">
    <name type="scientific">Sphingomonas tagetis</name>
    <dbReference type="NCBI Taxonomy" id="2949092"/>
    <lineage>
        <taxon>Bacteria</taxon>
        <taxon>Pseudomonadati</taxon>
        <taxon>Pseudomonadota</taxon>
        <taxon>Alphaproteobacteria</taxon>
        <taxon>Sphingomonadales</taxon>
        <taxon>Sphingomonadaceae</taxon>
        <taxon>Sphingomonas</taxon>
    </lineage>
</organism>
<sequence length="69" mass="7913">MSRVPVRPYLINKDEEGVFRVTVRTTRFNSQGYPLVSSEVLGDSFKTQTAARTFVREQYRAEANEIATK</sequence>